<dbReference type="RefSeq" id="WP_142536366.1">
    <property type="nucleotide sequence ID" value="NZ_SGJB01000013.1"/>
</dbReference>
<dbReference type="OrthoDB" id="9795264at2"/>
<dbReference type="AlphaFoldDB" id="A0A544QU63"/>
<evidence type="ECO:0000313" key="1">
    <source>
        <dbReference type="EMBL" id="TQQ84245.1"/>
    </source>
</evidence>
<sequence length="74" mass="8191">MEEKRLVMQFKTAAGKKFSISMDNPKADINESEIKTAMDLIVSKAIIKIDDSPVASTVEAKVVTTNETEYDLVL</sequence>
<keyword evidence="2" id="KW-1185">Reference proteome</keyword>
<name>A0A544QU63_9FIRM</name>
<organism evidence="1 2">
    <name type="scientific">Peptacetobacter hominis</name>
    <dbReference type="NCBI Taxonomy" id="2743610"/>
    <lineage>
        <taxon>Bacteria</taxon>
        <taxon>Bacillati</taxon>
        <taxon>Bacillota</taxon>
        <taxon>Clostridia</taxon>
        <taxon>Peptostreptococcales</taxon>
        <taxon>Peptostreptococcaceae</taxon>
        <taxon>Peptacetobacter</taxon>
    </lineage>
</organism>
<dbReference type="Proteomes" id="UP000317863">
    <property type="component" value="Unassembled WGS sequence"/>
</dbReference>
<dbReference type="EMBL" id="SGJB01000013">
    <property type="protein sequence ID" value="TQQ84245.1"/>
    <property type="molecule type" value="Genomic_DNA"/>
</dbReference>
<reference evidence="1 2" key="1">
    <citation type="submission" date="2019-02" db="EMBL/GenBank/DDBJ databases">
        <title>Peptostreptococcaceae bacterium ZHW00191 nov., a new bacterium isolated from the human gut.</title>
        <authorList>
            <person name="Zhou H.-W."/>
            <person name="Chen X.-J."/>
        </authorList>
    </citation>
    <scope>NUCLEOTIDE SEQUENCE [LARGE SCALE GENOMIC DNA]</scope>
    <source>
        <strain evidence="1 2">ZHW00191</strain>
    </source>
</reference>
<evidence type="ECO:0000313" key="2">
    <source>
        <dbReference type="Proteomes" id="UP000317863"/>
    </source>
</evidence>
<protein>
    <submittedName>
        <fullName evidence="1">DUF2922 domain-containing protein</fullName>
    </submittedName>
</protein>
<accession>A0A544QU63</accession>
<proteinExistence type="predicted"/>
<comment type="caution">
    <text evidence="1">The sequence shown here is derived from an EMBL/GenBank/DDBJ whole genome shotgun (WGS) entry which is preliminary data.</text>
</comment>
<dbReference type="Pfam" id="PF11148">
    <property type="entry name" value="DUF2922"/>
    <property type="match status" value="1"/>
</dbReference>
<gene>
    <name evidence="1" type="ORF">EXD82_07890</name>
</gene>
<dbReference type="InterPro" id="IPR021321">
    <property type="entry name" value="DUF2922"/>
</dbReference>